<accession>A0A4U9W5L4</accession>
<reference evidence="1" key="1">
    <citation type="submission" date="2019-05" db="EMBL/GenBank/DDBJ databases">
        <authorList>
            <consortium name="Pathogen Informatics"/>
        </authorList>
    </citation>
    <scope>NUCLEOTIDE SEQUENCE [LARGE SCALE GENOMIC DNA]</scope>
    <source>
        <strain evidence="1">NCTC12965</strain>
    </source>
</reference>
<sequence>MRGFHHRELGVVGALMYYQDTYAEVAKQSGITIKPEAFDLLYRLKRDRRMVLMSDCMGYVDFPKAMSFTITCAKRPSYQTGQLEIHLRRWRYAPRLPL</sequence>
<gene>
    <name evidence="1" type="ORF">NCTC12965_06659</name>
</gene>
<dbReference type="AlphaFoldDB" id="A0A4U9W5L4"/>
<name>A0A4U9W5L4_SERFO</name>
<proteinExistence type="predicted"/>
<dbReference type="EMBL" id="CABEEZ010000131">
    <property type="protein sequence ID" value="VTR54046.1"/>
    <property type="molecule type" value="Genomic_DNA"/>
</dbReference>
<evidence type="ECO:0000313" key="1">
    <source>
        <dbReference type="EMBL" id="VTR54046.1"/>
    </source>
</evidence>
<organism evidence="1">
    <name type="scientific">Serratia fonticola</name>
    <dbReference type="NCBI Taxonomy" id="47917"/>
    <lineage>
        <taxon>Bacteria</taxon>
        <taxon>Pseudomonadati</taxon>
        <taxon>Pseudomonadota</taxon>
        <taxon>Gammaproteobacteria</taxon>
        <taxon>Enterobacterales</taxon>
        <taxon>Yersiniaceae</taxon>
        <taxon>Serratia</taxon>
    </lineage>
</organism>
<dbReference type="SUPFAM" id="SSF51556">
    <property type="entry name" value="Metallo-dependent hydrolases"/>
    <property type="match status" value="1"/>
</dbReference>
<dbReference type="Gene3D" id="3.20.20.140">
    <property type="entry name" value="Metal-dependent hydrolases"/>
    <property type="match status" value="1"/>
</dbReference>
<protein>
    <submittedName>
        <fullName evidence="1">N-acetylglucosamine-6-phosphate deacetylase</fullName>
    </submittedName>
</protein>
<dbReference type="InterPro" id="IPR032466">
    <property type="entry name" value="Metal_Hydrolase"/>
</dbReference>